<dbReference type="GO" id="GO:0004673">
    <property type="term" value="F:protein histidine kinase activity"/>
    <property type="evidence" value="ECO:0007669"/>
    <property type="project" value="UniProtKB-EC"/>
</dbReference>
<protein>
    <recommendedName>
        <fullName evidence="2">histidine kinase</fullName>
        <ecNumber evidence="2">2.7.13.3</ecNumber>
    </recommendedName>
</protein>
<evidence type="ECO:0000256" key="4">
    <source>
        <dbReference type="ARBA" id="ARBA00022679"/>
    </source>
</evidence>
<feature type="coiled-coil region" evidence="6">
    <location>
        <begin position="109"/>
        <end position="136"/>
    </location>
</feature>
<feature type="transmembrane region" description="Helical" evidence="7">
    <location>
        <begin position="12"/>
        <end position="28"/>
    </location>
</feature>
<evidence type="ECO:0000256" key="3">
    <source>
        <dbReference type="ARBA" id="ARBA00022553"/>
    </source>
</evidence>
<evidence type="ECO:0000256" key="5">
    <source>
        <dbReference type="ARBA" id="ARBA00022777"/>
    </source>
</evidence>
<dbReference type="InterPro" id="IPR013655">
    <property type="entry name" value="PAS_fold_3"/>
</dbReference>
<dbReference type="InterPro" id="IPR052162">
    <property type="entry name" value="Sensor_kinase/Photoreceptor"/>
</dbReference>
<feature type="domain" description="PAS" evidence="8">
    <location>
        <begin position="252"/>
        <end position="321"/>
    </location>
</feature>
<dbReference type="InterPro" id="IPR035965">
    <property type="entry name" value="PAS-like_dom_sf"/>
</dbReference>
<dbReference type="Pfam" id="PF08447">
    <property type="entry name" value="PAS_3"/>
    <property type="match status" value="1"/>
</dbReference>
<feature type="transmembrane region" description="Helical" evidence="7">
    <location>
        <begin position="58"/>
        <end position="77"/>
    </location>
</feature>
<dbReference type="EC" id="2.7.13.3" evidence="2"/>
<evidence type="ECO:0000256" key="1">
    <source>
        <dbReference type="ARBA" id="ARBA00000085"/>
    </source>
</evidence>
<keyword evidence="4" id="KW-0808">Transferase</keyword>
<dbReference type="AlphaFoldDB" id="A0A432WEE7"/>
<dbReference type="InterPro" id="IPR000014">
    <property type="entry name" value="PAS"/>
</dbReference>
<keyword evidence="5" id="KW-0418">Kinase</keyword>
<dbReference type="CDD" id="cd00130">
    <property type="entry name" value="PAS"/>
    <property type="match status" value="1"/>
</dbReference>
<keyword evidence="6" id="KW-0175">Coiled coil</keyword>
<feature type="transmembrane region" description="Helical" evidence="7">
    <location>
        <begin position="89"/>
        <end position="110"/>
    </location>
</feature>
<evidence type="ECO:0000259" key="8">
    <source>
        <dbReference type="PROSITE" id="PS50112"/>
    </source>
</evidence>
<evidence type="ECO:0000313" key="11">
    <source>
        <dbReference type="Proteomes" id="UP000287823"/>
    </source>
</evidence>
<keyword evidence="3" id="KW-0597">Phosphoprotein</keyword>
<evidence type="ECO:0000256" key="2">
    <source>
        <dbReference type="ARBA" id="ARBA00012438"/>
    </source>
</evidence>
<dbReference type="PANTHER" id="PTHR43304:SF1">
    <property type="entry name" value="PAC DOMAIN-CONTAINING PROTEIN"/>
    <property type="match status" value="1"/>
</dbReference>
<dbReference type="PANTHER" id="PTHR43304">
    <property type="entry name" value="PHYTOCHROME-LIKE PROTEIN CPH1"/>
    <property type="match status" value="1"/>
</dbReference>
<evidence type="ECO:0000256" key="6">
    <source>
        <dbReference type="SAM" id="Coils"/>
    </source>
</evidence>
<keyword evidence="7" id="KW-1133">Transmembrane helix</keyword>
<dbReference type="SMART" id="SM00091">
    <property type="entry name" value="PAS"/>
    <property type="match status" value="1"/>
</dbReference>
<dbReference type="RefSeq" id="WP_126799638.1">
    <property type="nucleotide sequence ID" value="NZ_PIPO01000005.1"/>
</dbReference>
<feature type="domain" description="PAC" evidence="9">
    <location>
        <begin position="324"/>
        <end position="376"/>
    </location>
</feature>
<dbReference type="SMART" id="SM00086">
    <property type="entry name" value="PAC"/>
    <property type="match status" value="1"/>
</dbReference>
<dbReference type="Gene3D" id="3.30.450.20">
    <property type="entry name" value="PAS domain"/>
    <property type="match status" value="1"/>
</dbReference>
<keyword evidence="11" id="KW-1185">Reference proteome</keyword>
<dbReference type="SUPFAM" id="SSF55785">
    <property type="entry name" value="PYP-like sensor domain (PAS domain)"/>
    <property type="match status" value="1"/>
</dbReference>
<comment type="caution">
    <text evidence="10">The sequence shown here is derived from an EMBL/GenBank/DDBJ whole genome shotgun (WGS) entry which is preliminary data.</text>
</comment>
<proteinExistence type="predicted"/>
<feature type="transmembrane region" description="Helical" evidence="7">
    <location>
        <begin position="34"/>
        <end position="51"/>
    </location>
</feature>
<keyword evidence="7" id="KW-0812">Transmembrane</keyword>
<keyword evidence="7" id="KW-0472">Membrane</keyword>
<evidence type="ECO:0000256" key="7">
    <source>
        <dbReference type="SAM" id="Phobius"/>
    </source>
</evidence>
<dbReference type="FunFam" id="3.30.450.20:FF:000099">
    <property type="entry name" value="Sensory box sensor histidine kinase"/>
    <property type="match status" value="1"/>
</dbReference>
<gene>
    <name evidence="10" type="ORF">CWE14_12315</name>
</gene>
<dbReference type="NCBIfam" id="TIGR00229">
    <property type="entry name" value="sensory_box"/>
    <property type="match status" value="1"/>
</dbReference>
<dbReference type="PROSITE" id="PS50113">
    <property type="entry name" value="PAC"/>
    <property type="match status" value="1"/>
</dbReference>
<reference evidence="10 11" key="1">
    <citation type="journal article" date="2011" name="Front. Microbiol.">
        <title>Genomic signatures of strain selection and enhancement in Bacillus atrophaeus var. globigii, a historical biowarfare simulant.</title>
        <authorList>
            <person name="Gibbons H.S."/>
            <person name="Broomall S.M."/>
            <person name="McNew L.A."/>
            <person name="Daligault H."/>
            <person name="Chapman C."/>
            <person name="Bruce D."/>
            <person name="Karavis M."/>
            <person name="Krepps M."/>
            <person name="McGregor P.A."/>
            <person name="Hong C."/>
            <person name="Park K.H."/>
            <person name="Akmal A."/>
            <person name="Feldman A."/>
            <person name="Lin J.S."/>
            <person name="Chang W.E."/>
            <person name="Higgs B.W."/>
            <person name="Demirev P."/>
            <person name="Lindquist J."/>
            <person name="Liem A."/>
            <person name="Fochler E."/>
            <person name="Read T.D."/>
            <person name="Tapia R."/>
            <person name="Johnson S."/>
            <person name="Bishop-Lilly K.A."/>
            <person name="Detter C."/>
            <person name="Han C."/>
            <person name="Sozhamannan S."/>
            <person name="Rosenzweig C.N."/>
            <person name="Skowronski E.W."/>
        </authorList>
    </citation>
    <scope>NUCLEOTIDE SEQUENCE [LARGE SCALE GENOMIC DNA]</scope>
    <source>
        <strain evidence="10 11">Y4G10-17</strain>
    </source>
</reference>
<evidence type="ECO:0000259" key="9">
    <source>
        <dbReference type="PROSITE" id="PS50113"/>
    </source>
</evidence>
<dbReference type="InterPro" id="IPR001610">
    <property type="entry name" value="PAC"/>
</dbReference>
<accession>A0A432WEE7</accession>
<dbReference type="InterPro" id="IPR000700">
    <property type="entry name" value="PAS-assoc_C"/>
</dbReference>
<organism evidence="10 11">
    <name type="scientific">Aliidiomarina soli</name>
    <dbReference type="NCBI Taxonomy" id="1928574"/>
    <lineage>
        <taxon>Bacteria</taxon>
        <taxon>Pseudomonadati</taxon>
        <taxon>Pseudomonadota</taxon>
        <taxon>Gammaproteobacteria</taxon>
        <taxon>Alteromonadales</taxon>
        <taxon>Idiomarinaceae</taxon>
        <taxon>Aliidiomarina</taxon>
    </lineage>
</organism>
<dbReference type="PROSITE" id="PS50112">
    <property type="entry name" value="PAS"/>
    <property type="match status" value="1"/>
</dbReference>
<evidence type="ECO:0000313" key="10">
    <source>
        <dbReference type="EMBL" id="RUO31267.1"/>
    </source>
</evidence>
<dbReference type="EMBL" id="PIPO01000005">
    <property type="protein sequence ID" value="RUO31267.1"/>
    <property type="molecule type" value="Genomic_DNA"/>
</dbReference>
<comment type="catalytic activity">
    <reaction evidence="1">
        <text>ATP + protein L-histidine = ADP + protein N-phospho-L-histidine.</text>
        <dbReference type="EC" id="2.7.13.3"/>
    </reaction>
</comment>
<sequence>MHRLVTRFSFSPYIVPSVYLLLTLVAVSDALTRQGFAHGLLYIPLVLLAAFSNQVRHLAFVSSLAILLTWVGLWWAPSPSAGFSLTYVVANRLATTVCILVVAALSYLALRYQTRLNRLFAKLNKQQRQLRRTTQLAKVSQWNYNRTTDSVRMSGAIARLTGVADNQSIPRTQFAARFFGEGRLMLEAMKEAEALPNARSYENREIEAVFLDSNSRKRFVRLLAHQEKDGDVHGIMQDVTDLRLKEMQISQQMERYRTIAEEAPIILWQADAQGMIYESNDSLTSTVGGERTAVVDKWVDYIHPQDQGRTVSQWNKCVRSGQPFRMEYRLRHEDGSYAWYLATAKPERNEQNQVTGWIGATIDIDYLKNNSALASSEL</sequence>
<name>A0A432WEE7_9GAMM</name>
<dbReference type="Proteomes" id="UP000287823">
    <property type="component" value="Unassembled WGS sequence"/>
</dbReference>